<proteinExistence type="predicted"/>
<dbReference type="RefSeq" id="WP_189091068.1">
    <property type="nucleotide sequence ID" value="NZ_BMQL01000015.1"/>
</dbReference>
<sequence length="169" mass="18795">MTTYVAVLKRLQVDRVVTDALLSRAGLHGAQFPGLILTVRPLSGSLKETEVHFRTHDAQTLLNKPSDLPHYAGLAAMRAQVQQPADHWSVLVTGSATRPDAVLKRDNAVIAVEFDAGYRYRVVKQKMRAFEDYDAVIWGTTSALRAARLRAMYPAVQVLTVDYWTATQT</sequence>
<protein>
    <submittedName>
        <fullName evidence="1">Uncharacterized protein</fullName>
    </submittedName>
</protein>
<dbReference type="Proteomes" id="UP000603865">
    <property type="component" value="Unassembled WGS sequence"/>
</dbReference>
<keyword evidence="2" id="KW-1185">Reference proteome</keyword>
<accession>A0A918C962</accession>
<dbReference type="AlphaFoldDB" id="A0A918C962"/>
<reference evidence="1" key="2">
    <citation type="submission" date="2020-09" db="EMBL/GenBank/DDBJ databases">
        <authorList>
            <person name="Sun Q."/>
            <person name="Ohkuma M."/>
        </authorList>
    </citation>
    <scope>NUCLEOTIDE SEQUENCE</scope>
    <source>
        <strain evidence="1">JCM 31311</strain>
    </source>
</reference>
<comment type="caution">
    <text evidence="1">The sequence shown here is derived from an EMBL/GenBank/DDBJ whole genome shotgun (WGS) entry which is preliminary data.</text>
</comment>
<organism evidence="1 2">
    <name type="scientific">Deinococcus ruber</name>
    <dbReference type="NCBI Taxonomy" id="1848197"/>
    <lineage>
        <taxon>Bacteria</taxon>
        <taxon>Thermotogati</taxon>
        <taxon>Deinococcota</taxon>
        <taxon>Deinococci</taxon>
        <taxon>Deinococcales</taxon>
        <taxon>Deinococcaceae</taxon>
        <taxon>Deinococcus</taxon>
    </lineage>
</organism>
<reference evidence="1" key="1">
    <citation type="journal article" date="2014" name="Int. J. Syst. Evol. Microbiol.">
        <title>Complete genome sequence of Corynebacterium casei LMG S-19264T (=DSM 44701T), isolated from a smear-ripened cheese.</title>
        <authorList>
            <consortium name="US DOE Joint Genome Institute (JGI-PGF)"/>
            <person name="Walter F."/>
            <person name="Albersmeier A."/>
            <person name="Kalinowski J."/>
            <person name="Ruckert C."/>
        </authorList>
    </citation>
    <scope>NUCLEOTIDE SEQUENCE</scope>
    <source>
        <strain evidence="1">JCM 31311</strain>
    </source>
</reference>
<evidence type="ECO:0000313" key="1">
    <source>
        <dbReference type="EMBL" id="GGR12845.1"/>
    </source>
</evidence>
<gene>
    <name evidence="1" type="ORF">GCM10008957_27240</name>
</gene>
<name>A0A918C962_9DEIO</name>
<evidence type="ECO:0000313" key="2">
    <source>
        <dbReference type="Proteomes" id="UP000603865"/>
    </source>
</evidence>
<dbReference type="EMBL" id="BMQL01000015">
    <property type="protein sequence ID" value="GGR12845.1"/>
    <property type="molecule type" value="Genomic_DNA"/>
</dbReference>